<dbReference type="EMBL" id="QXFW01000143">
    <property type="protein sequence ID" value="KAE9023237.1"/>
    <property type="molecule type" value="Genomic_DNA"/>
</dbReference>
<evidence type="ECO:0000313" key="9">
    <source>
        <dbReference type="EMBL" id="KAE9254368.1"/>
    </source>
</evidence>
<proteinExistence type="predicted"/>
<evidence type="ECO:0008006" key="20">
    <source>
        <dbReference type="Google" id="ProtNLM"/>
    </source>
</evidence>
<evidence type="ECO:0000313" key="4">
    <source>
        <dbReference type="EMBL" id="KAE9127583.1"/>
    </source>
</evidence>
<dbReference type="Proteomes" id="UP000440732">
    <property type="component" value="Unassembled WGS sequence"/>
</dbReference>
<dbReference type="Proteomes" id="UP000440367">
    <property type="component" value="Unassembled WGS sequence"/>
</dbReference>
<dbReference type="EMBL" id="QXGB01000064">
    <property type="protein sequence ID" value="KAE9233303.1"/>
    <property type="molecule type" value="Genomic_DNA"/>
</dbReference>
<evidence type="ECO:0000313" key="6">
    <source>
        <dbReference type="EMBL" id="KAE9149216.1"/>
    </source>
</evidence>
<name>A0A6A3LYI2_9STRA</name>
<organism evidence="3 17">
    <name type="scientific">Phytophthora fragariae</name>
    <dbReference type="NCBI Taxonomy" id="53985"/>
    <lineage>
        <taxon>Eukaryota</taxon>
        <taxon>Sar</taxon>
        <taxon>Stramenopiles</taxon>
        <taxon>Oomycota</taxon>
        <taxon>Peronosporomycetes</taxon>
        <taxon>Peronosporales</taxon>
        <taxon>Peronosporaceae</taxon>
        <taxon>Phytophthora</taxon>
    </lineage>
</organism>
<evidence type="ECO:0000313" key="13">
    <source>
        <dbReference type="Proteomes" id="UP000437068"/>
    </source>
</evidence>
<evidence type="ECO:0000313" key="10">
    <source>
        <dbReference type="EMBL" id="KAE9326432.1"/>
    </source>
</evidence>
<sequence>MSCVSLCCFSLLILYPSLSTIGYSSASRPHPITGVGSVLLPLLNSNMQFGSHRD</sequence>
<dbReference type="Proteomes" id="UP000488956">
    <property type="component" value="Unassembled WGS sequence"/>
</dbReference>
<dbReference type="EMBL" id="QXGF01000188">
    <property type="protein sequence ID" value="KAE8944749.1"/>
    <property type="molecule type" value="Genomic_DNA"/>
</dbReference>
<feature type="chain" id="PRO_5036165061" description="RxLR effector protein" evidence="1">
    <location>
        <begin position="20"/>
        <end position="54"/>
    </location>
</feature>
<keyword evidence="1" id="KW-0732">Signal</keyword>
<evidence type="ECO:0000313" key="8">
    <source>
        <dbReference type="EMBL" id="KAE9233303.1"/>
    </source>
</evidence>
<evidence type="ECO:0000313" key="16">
    <source>
        <dbReference type="Proteomes" id="UP000441208"/>
    </source>
</evidence>
<evidence type="ECO:0000313" key="11">
    <source>
        <dbReference type="Proteomes" id="UP000429523"/>
    </source>
</evidence>
<gene>
    <name evidence="10" type="ORF">PF001_g2440</name>
    <name evidence="9" type="ORF">PF002_g2893</name>
    <name evidence="7" type="ORF">PF004_g9987</name>
    <name evidence="8" type="ORF">PF005_g2369</name>
    <name evidence="6" type="ORF">PF006_g6281</name>
    <name evidence="4" type="ORF">PF007_g5565</name>
    <name evidence="2" type="ORF">PF009_g5575</name>
    <name evidence="5" type="ORF">PF010_g2437</name>
    <name evidence="3" type="ORF">PF011_g4084</name>
</gene>
<dbReference type="Proteomes" id="UP000437068">
    <property type="component" value="Unassembled WGS sequence"/>
</dbReference>
<dbReference type="Proteomes" id="UP000476176">
    <property type="component" value="Unassembled WGS sequence"/>
</dbReference>
<evidence type="ECO:0000256" key="1">
    <source>
        <dbReference type="SAM" id="SignalP"/>
    </source>
</evidence>
<evidence type="ECO:0000313" key="7">
    <source>
        <dbReference type="EMBL" id="KAE9232202.1"/>
    </source>
</evidence>
<reference evidence="17 18" key="1">
    <citation type="submission" date="2018-09" db="EMBL/GenBank/DDBJ databases">
        <title>Genomic investigation of the strawberry pathogen Phytophthora fragariae indicates pathogenicity is determined by transcriptional variation in three key races.</title>
        <authorList>
            <person name="Adams T.M."/>
            <person name="Armitage A.D."/>
            <person name="Sobczyk M.K."/>
            <person name="Bates H.J."/>
            <person name="Dunwell J.M."/>
            <person name="Nellist C.F."/>
            <person name="Harrison R.J."/>
        </authorList>
    </citation>
    <scope>NUCLEOTIDE SEQUENCE [LARGE SCALE GENOMIC DNA]</scope>
    <source>
        <strain evidence="10 13">A4</strain>
        <strain evidence="9 14">BC-1</strain>
        <strain evidence="7 18">BC-23</strain>
        <strain evidence="8 12">NOV-27</strain>
        <strain evidence="6 15">NOV-5</strain>
        <strain evidence="4 16">NOV-71</strain>
        <strain evidence="2 11">NOV-9</strain>
        <strain evidence="5 19">ONT-3</strain>
        <strain evidence="3 17">SCRP245</strain>
    </source>
</reference>
<dbReference type="OrthoDB" id="10270723at2759"/>
<evidence type="ECO:0000313" key="17">
    <source>
        <dbReference type="Proteomes" id="UP000460718"/>
    </source>
</evidence>
<comment type="caution">
    <text evidence="3">The sequence shown here is derived from an EMBL/GenBank/DDBJ whole genome shotgun (WGS) entry which is preliminary data.</text>
</comment>
<dbReference type="EMBL" id="QXGA01000250">
    <property type="protein sequence ID" value="KAE9149216.1"/>
    <property type="molecule type" value="Genomic_DNA"/>
</dbReference>
<feature type="signal peptide" evidence="1">
    <location>
        <begin position="1"/>
        <end position="19"/>
    </location>
</feature>
<dbReference type="AlphaFoldDB" id="A0A6A3LYI2"/>
<evidence type="ECO:0000313" key="3">
    <source>
        <dbReference type="EMBL" id="KAE9023237.1"/>
    </source>
</evidence>
<evidence type="ECO:0000313" key="12">
    <source>
        <dbReference type="Proteomes" id="UP000433483"/>
    </source>
</evidence>
<evidence type="ECO:0000313" key="18">
    <source>
        <dbReference type="Proteomes" id="UP000476176"/>
    </source>
</evidence>
<evidence type="ECO:0000313" key="19">
    <source>
        <dbReference type="Proteomes" id="UP000488956"/>
    </source>
</evidence>
<dbReference type="Proteomes" id="UP000441208">
    <property type="component" value="Unassembled WGS sequence"/>
</dbReference>
<keyword evidence="12" id="KW-1185">Reference proteome</keyword>
<evidence type="ECO:0000313" key="15">
    <source>
        <dbReference type="Proteomes" id="UP000440732"/>
    </source>
</evidence>
<dbReference type="Proteomes" id="UP000429523">
    <property type="component" value="Unassembled WGS sequence"/>
</dbReference>
<evidence type="ECO:0000313" key="2">
    <source>
        <dbReference type="EMBL" id="KAE8944749.1"/>
    </source>
</evidence>
<dbReference type="EMBL" id="QXGD01000078">
    <property type="protein sequence ID" value="KAE9254368.1"/>
    <property type="molecule type" value="Genomic_DNA"/>
</dbReference>
<dbReference type="EMBL" id="QXGC01000505">
    <property type="protein sequence ID" value="KAE9232202.1"/>
    <property type="molecule type" value="Genomic_DNA"/>
</dbReference>
<dbReference type="Proteomes" id="UP000433483">
    <property type="component" value="Unassembled WGS sequence"/>
</dbReference>
<dbReference type="EMBL" id="QXGE01000068">
    <property type="protein sequence ID" value="KAE9326432.1"/>
    <property type="molecule type" value="Genomic_DNA"/>
</dbReference>
<dbReference type="EMBL" id="QXFZ01000196">
    <property type="protein sequence ID" value="KAE9127583.1"/>
    <property type="molecule type" value="Genomic_DNA"/>
</dbReference>
<protein>
    <recommendedName>
        <fullName evidence="20">RxLR effector protein</fullName>
    </recommendedName>
</protein>
<dbReference type="EMBL" id="QXFX01000066">
    <property type="protein sequence ID" value="KAE9134502.1"/>
    <property type="molecule type" value="Genomic_DNA"/>
</dbReference>
<evidence type="ECO:0000313" key="14">
    <source>
        <dbReference type="Proteomes" id="UP000440367"/>
    </source>
</evidence>
<dbReference type="Proteomes" id="UP000460718">
    <property type="component" value="Unassembled WGS sequence"/>
</dbReference>
<accession>A0A6A3LYI2</accession>
<evidence type="ECO:0000313" key="5">
    <source>
        <dbReference type="EMBL" id="KAE9134502.1"/>
    </source>
</evidence>